<sequence length="130" mass="14190">MLSVAESAERLGVSPARVRALIKAGQLPACKSGRAWVLREEDVLERVAVHPRAGRPSAASRFARGSAHREPTEAGAPHGLYRECRALFSHVPTAAMMAQAQSQEEAAFYMAVSDFFLQQRQAQLVKEGVF</sequence>
<dbReference type="STRING" id="1235794.C811_01200"/>
<feature type="domain" description="Helix-turn-helix" evidence="2">
    <location>
        <begin position="1"/>
        <end position="45"/>
    </location>
</feature>
<name>R9KW73_9ACTN</name>
<dbReference type="RefSeq" id="WP_016309410.1">
    <property type="nucleotide sequence ID" value="NZ_KE159646.1"/>
</dbReference>
<dbReference type="GeneID" id="82190740"/>
<dbReference type="AlphaFoldDB" id="R9KW73"/>
<dbReference type="NCBIfam" id="TIGR01764">
    <property type="entry name" value="excise"/>
    <property type="match status" value="1"/>
</dbReference>
<feature type="region of interest" description="Disordered" evidence="1">
    <location>
        <begin position="55"/>
        <end position="76"/>
    </location>
</feature>
<dbReference type="eggNOG" id="ENOG5031UUU">
    <property type="taxonomic scope" value="Bacteria"/>
</dbReference>
<dbReference type="Pfam" id="PF12728">
    <property type="entry name" value="HTH_17"/>
    <property type="match status" value="1"/>
</dbReference>
<dbReference type="InterPro" id="IPR041657">
    <property type="entry name" value="HTH_17"/>
</dbReference>
<evidence type="ECO:0000313" key="4">
    <source>
        <dbReference type="Proteomes" id="UP000014204"/>
    </source>
</evidence>
<dbReference type="EMBL" id="ASSY01000008">
    <property type="protein sequence ID" value="EOS50784.1"/>
    <property type="molecule type" value="Genomic_DNA"/>
</dbReference>
<evidence type="ECO:0000313" key="3">
    <source>
        <dbReference type="EMBL" id="EOS50784.1"/>
    </source>
</evidence>
<evidence type="ECO:0000259" key="2">
    <source>
        <dbReference type="Pfam" id="PF12728"/>
    </source>
</evidence>
<evidence type="ECO:0000256" key="1">
    <source>
        <dbReference type="SAM" id="MobiDB-lite"/>
    </source>
</evidence>
<dbReference type="Proteomes" id="UP000014204">
    <property type="component" value="Unassembled WGS sequence"/>
</dbReference>
<dbReference type="InterPro" id="IPR010093">
    <property type="entry name" value="SinI_DNA-bd"/>
</dbReference>
<organism evidence="3 4">
    <name type="scientific">Adlercreutzia caecimuris B7</name>
    <dbReference type="NCBI Taxonomy" id="1235794"/>
    <lineage>
        <taxon>Bacteria</taxon>
        <taxon>Bacillati</taxon>
        <taxon>Actinomycetota</taxon>
        <taxon>Coriobacteriia</taxon>
        <taxon>Eggerthellales</taxon>
        <taxon>Eggerthellaceae</taxon>
        <taxon>Adlercreutzia</taxon>
    </lineage>
</organism>
<dbReference type="HOGENOM" id="CLU_1967083_0_0_11"/>
<gene>
    <name evidence="3" type="ORF">C811_01200</name>
</gene>
<keyword evidence="4" id="KW-1185">Reference proteome</keyword>
<reference evidence="3 4" key="1">
    <citation type="submission" date="2013-04" db="EMBL/GenBank/DDBJ databases">
        <title>The Genome Sequence of Enterorhabdus caecimuris B7.</title>
        <authorList>
            <consortium name="The Broad Institute Genomics Platform"/>
            <consortium name="The Broad Institute Genome Sequencing Center for Infectious Disease"/>
            <person name="Earl A."/>
            <person name="Xavier R."/>
            <person name="Elson C."/>
            <person name="Duck W."/>
            <person name="Walker B."/>
            <person name="Young S."/>
            <person name="Zeng Q."/>
            <person name="Gargeya S."/>
            <person name="Fitzgerald M."/>
            <person name="Haas B."/>
            <person name="Abouelleil A."/>
            <person name="Allen A.W."/>
            <person name="Alvarado L."/>
            <person name="Arachchi H.M."/>
            <person name="Berlin A.M."/>
            <person name="Chapman S.B."/>
            <person name="Gainer-Dewar J."/>
            <person name="Goldberg J."/>
            <person name="Griggs A."/>
            <person name="Gujja S."/>
            <person name="Hansen M."/>
            <person name="Howarth C."/>
            <person name="Imamovic A."/>
            <person name="Ireland A."/>
            <person name="Larimer J."/>
            <person name="McCowan C."/>
            <person name="Murphy C."/>
            <person name="Pearson M."/>
            <person name="Poon T.W."/>
            <person name="Priest M."/>
            <person name="Roberts A."/>
            <person name="Saif S."/>
            <person name="Shea T."/>
            <person name="Sisk P."/>
            <person name="Sykes S."/>
            <person name="Wortman J."/>
            <person name="Nusbaum C."/>
            <person name="Birren B."/>
        </authorList>
    </citation>
    <scope>NUCLEOTIDE SEQUENCE [LARGE SCALE GENOMIC DNA]</scope>
    <source>
        <strain evidence="3 4">B7</strain>
    </source>
</reference>
<proteinExistence type="predicted"/>
<comment type="caution">
    <text evidence="3">The sequence shown here is derived from an EMBL/GenBank/DDBJ whole genome shotgun (WGS) entry which is preliminary data.</text>
</comment>
<dbReference type="OrthoDB" id="3176312at2"/>
<protein>
    <submittedName>
        <fullName evidence="3">Excisionase family DNA binding domain-containing protein</fullName>
    </submittedName>
</protein>
<dbReference type="GO" id="GO:0003677">
    <property type="term" value="F:DNA binding"/>
    <property type="evidence" value="ECO:0007669"/>
    <property type="project" value="InterPro"/>
</dbReference>
<accession>R9KW73</accession>